<name>A0A4U0X0Y4_9PEZI</name>
<keyword evidence="3" id="KW-1185">Reference proteome</keyword>
<dbReference type="Proteomes" id="UP000309340">
    <property type="component" value="Unassembled WGS sequence"/>
</dbReference>
<feature type="chain" id="PRO_5020427553" evidence="1">
    <location>
        <begin position="24"/>
        <end position="241"/>
    </location>
</feature>
<evidence type="ECO:0000256" key="1">
    <source>
        <dbReference type="SAM" id="SignalP"/>
    </source>
</evidence>
<protein>
    <submittedName>
        <fullName evidence="2">Uncharacterized protein</fullName>
    </submittedName>
</protein>
<evidence type="ECO:0000313" key="2">
    <source>
        <dbReference type="EMBL" id="TKA67885.1"/>
    </source>
</evidence>
<organism evidence="2 3">
    <name type="scientific">Friedmanniomyces simplex</name>
    <dbReference type="NCBI Taxonomy" id="329884"/>
    <lineage>
        <taxon>Eukaryota</taxon>
        <taxon>Fungi</taxon>
        <taxon>Dikarya</taxon>
        <taxon>Ascomycota</taxon>
        <taxon>Pezizomycotina</taxon>
        <taxon>Dothideomycetes</taxon>
        <taxon>Dothideomycetidae</taxon>
        <taxon>Mycosphaerellales</taxon>
        <taxon>Teratosphaeriaceae</taxon>
        <taxon>Friedmanniomyces</taxon>
    </lineage>
</organism>
<feature type="signal peptide" evidence="1">
    <location>
        <begin position="1"/>
        <end position="23"/>
    </location>
</feature>
<dbReference type="AlphaFoldDB" id="A0A4U0X0Y4"/>
<proteinExistence type="predicted"/>
<evidence type="ECO:0000313" key="3">
    <source>
        <dbReference type="Proteomes" id="UP000309340"/>
    </source>
</evidence>
<keyword evidence="1" id="KW-0732">Signal</keyword>
<gene>
    <name evidence="2" type="ORF">B0A55_09704</name>
</gene>
<accession>A0A4U0X0Y4</accession>
<dbReference type="EMBL" id="NAJQ01000544">
    <property type="protein sequence ID" value="TKA67885.1"/>
    <property type="molecule type" value="Genomic_DNA"/>
</dbReference>
<comment type="caution">
    <text evidence="2">The sequence shown here is derived from an EMBL/GenBank/DDBJ whole genome shotgun (WGS) entry which is preliminary data.</text>
</comment>
<reference evidence="2 3" key="1">
    <citation type="submission" date="2017-03" db="EMBL/GenBank/DDBJ databases">
        <title>Genomes of endolithic fungi from Antarctica.</title>
        <authorList>
            <person name="Coleine C."/>
            <person name="Masonjones S."/>
            <person name="Stajich J.E."/>
        </authorList>
    </citation>
    <scope>NUCLEOTIDE SEQUENCE [LARGE SCALE GENOMIC DNA]</scope>
    <source>
        <strain evidence="2 3">CCFEE 5184</strain>
    </source>
</reference>
<sequence>MQMLSYAGAATALLAALPASVQSYAFRCHLNVIPWTYLRNASQNITGYLPFGIDNQPNLGCRSAALPNPHLMHFTTGMLARATQMRQLNIDIRIVQNPSFNYRLEEQWRILRPPYRALAYWRNVLRSMPNLQHLVLTNSDSESLDERLPYLDALFTDLVMPGVTHLRLEGWVITLPLVSQRLWAVFPNLKGLVLEAIIRRVHLPKRGMQPSADCQRAKGARERYASTSWTRDALLSTRKGF</sequence>